<dbReference type="PANTHER" id="PTHR37842">
    <property type="match status" value="1"/>
</dbReference>
<feature type="domain" description="FTP" evidence="10">
    <location>
        <begin position="1716"/>
        <end position="1767"/>
    </location>
</feature>
<feature type="chain" id="PRO_5007843128" description="Gylcosyl hydrolase 115 C-terminal domain-containing protein" evidence="9">
    <location>
        <begin position="24"/>
        <end position="2274"/>
    </location>
</feature>
<dbReference type="Proteomes" id="UP000076837">
    <property type="component" value="Unassembled WGS sequence"/>
</dbReference>
<dbReference type="PANTHER" id="PTHR37842:SF2">
    <property type="entry name" value="GYLCOSYL HYDROLASE 115 C-TERMINAL DOMAIN-CONTAINING PROTEIN"/>
    <property type="match status" value="1"/>
</dbReference>
<keyword evidence="1" id="KW-0645">Protease</keyword>
<dbReference type="Pfam" id="PF07504">
    <property type="entry name" value="FTP"/>
    <property type="match status" value="1"/>
</dbReference>
<comment type="cofactor">
    <cofactor evidence="8">
        <name>Zn(2+)</name>
        <dbReference type="ChEBI" id="CHEBI:29105"/>
    </cofactor>
    <text evidence="8">Binds 1 zinc ion per subunit.</text>
</comment>
<dbReference type="SUPFAM" id="SSF55545">
    <property type="entry name" value="beta-N-acetylhexosaminidase-like domain"/>
    <property type="match status" value="1"/>
</dbReference>
<feature type="binding site" evidence="8">
    <location>
        <position position="2098"/>
    </location>
    <ligand>
        <name>Zn(2+)</name>
        <dbReference type="ChEBI" id="CHEBI:29105"/>
        <note>catalytic</note>
    </ligand>
</feature>
<dbReference type="Pfam" id="PF15979">
    <property type="entry name" value="Glyco_hydro_115"/>
    <property type="match status" value="1"/>
</dbReference>
<dbReference type="Pfam" id="PF13561">
    <property type="entry name" value="adh_short_C2"/>
    <property type="match status" value="1"/>
</dbReference>
<evidence type="ECO:0000313" key="12">
    <source>
        <dbReference type="EMBL" id="KZM25813.1"/>
    </source>
</evidence>
<dbReference type="InterPro" id="IPR041437">
    <property type="entry name" value="GH115_C"/>
</dbReference>
<evidence type="ECO:0000256" key="2">
    <source>
        <dbReference type="ARBA" id="ARBA00022723"/>
    </source>
</evidence>
<proteinExistence type="predicted"/>
<organism evidence="12 13">
    <name type="scientific">Didymella rabiei</name>
    <name type="common">Chickpea ascochyta blight fungus</name>
    <name type="synonym">Mycosphaerella rabiei</name>
    <dbReference type="NCBI Taxonomy" id="5454"/>
    <lineage>
        <taxon>Eukaryota</taxon>
        <taxon>Fungi</taxon>
        <taxon>Dikarya</taxon>
        <taxon>Ascomycota</taxon>
        <taxon>Pezizomycotina</taxon>
        <taxon>Dothideomycetes</taxon>
        <taxon>Pleosporomycetidae</taxon>
        <taxon>Pleosporales</taxon>
        <taxon>Pleosporineae</taxon>
        <taxon>Didymellaceae</taxon>
        <taxon>Ascochyta</taxon>
    </lineage>
</organism>
<protein>
    <recommendedName>
        <fullName evidence="14">Gylcosyl hydrolase 115 C-terminal domain-containing protein</fullName>
    </recommendedName>
</protein>
<dbReference type="Gene3D" id="3.20.20.520">
    <property type="entry name" value="Glycosyl hydrolase family 115"/>
    <property type="match status" value="1"/>
</dbReference>
<dbReference type="PRINTS" id="PR00999">
    <property type="entry name" value="FUNGALYSIN"/>
</dbReference>
<dbReference type="InterPro" id="IPR029018">
    <property type="entry name" value="Hex-like_dom2"/>
</dbReference>
<evidence type="ECO:0000256" key="6">
    <source>
        <dbReference type="ARBA" id="ARBA00023049"/>
    </source>
</evidence>
<dbReference type="GO" id="GO:0004222">
    <property type="term" value="F:metalloendopeptidase activity"/>
    <property type="evidence" value="ECO:0007669"/>
    <property type="project" value="InterPro"/>
</dbReference>
<dbReference type="Gene3D" id="1.10.390.10">
    <property type="entry name" value="Neutral Protease Domain 2"/>
    <property type="match status" value="1"/>
</dbReference>
<comment type="caution">
    <text evidence="12">The sequence shown here is derived from an EMBL/GenBank/DDBJ whole genome shotgun (WGS) entry which is preliminary data.</text>
</comment>
<feature type="active site" evidence="7">
    <location>
        <position position="2069"/>
    </location>
</feature>
<keyword evidence="4" id="KW-0378">Hydrolase</keyword>
<keyword evidence="6" id="KW-0482">Metalloprotease</keyword>
<dbReference type="InterPro" id="IPR027268">
    <property type="entry name" value="Peptidase_M4/M1_CTD_sf"/>
</dbReference>
<feature type="signal peptide" evidence="9">
    <location>
        <begin position="1"/>
        <end position="23"/>
    </location>
</feature>
<dbReference type="GO" id="GO:0006508">
    <property type="term" value="P:proteolysis"/>
    <property type="evidence" value="ECO:0007669"/>
    <property type="project" value="UniProtKB-KW"/>
</dbReference>
<dbReference type="InterPro" id="IPR036291">
    <property type="entry name" value="NAD(P)-bd_dom_sf"/>
</dbReference>
<dbReference type="InterPro" id="IPR042301">
    <property type="entry name" value="GH115_sf"/>
</dbReference>
<dbReference type="Gene3D" id="1.20.58.2150">
    <property type="match status" value="1"/>
</dbReference>
<sequence>MELSPRRIVSIVLSACLVVPTTAIESFRRPTVNFAASNESYLLATSSQPASIHIDAADWPGVLRAAHDLAIDFGRVTNANATLTATGSPTANASTIFNVTGISDDWSAGTSGNSTGGTAIIVGTVGNSSLIDALISSGKLDISEIEGQWEAYVSALVRNPMNGTDQALVIAGSDRRGAIYGIYDVSEQIGVSPWHWFADVPPKSHAEVYALDVTKVQKTPTVKYRGFFINDEAPALTGWANNKYPVYGGNSPFGAEFYAHVFELLLRSRANYLWPAMWNGMFNVDDPRNQPLADEYGIVMGTSHTEPMVRATSEWSKVAKGSESGWQWATNNATLYDYFYEGAQRAAPFENVVTVGMRGYHDTAMSSDVQTSVLEAVVDAQQDILNKIYGNASEVPQMWCLYKEVQDYFEAGMKVPDYVTLLWTEDNFQNIRRLPVGDEKKRSGGAGVYYHFDYVGDSRNYKWIDTIQLQKTYEQMRLAKDRDADRIWIVNVGDIKPSEVAISHWFDIAYDIDSYDETSVPQWTADWAARNFDKVHAQTVSEILDEYGFLANMRKFEWVEPSSYSILNYEEADRILAQWQDIGKKAQNIFDVLPAAQQPAFYEMVLHRVLAGGNFVDVQISGARNIAYSGMGRNSANRWMQRTIDGMNKDHNLTQRYHELFNGKWNHMMDQTHFGYQGYWQQPMRQSTPYLRWVQTSERGLAGDLGVAVEGSNATIPGDDQWHSNGGGSLNLLDITPFTPKRWLEIASVGTQTFNWNISAEPFIKLSQASGTMAPNDEDVRVYVEVDFSQVPDGFGKKSVLNISSSNDYGTQFGMPQVILQVNKTSVPSNFSAGFVESAGQLAFEAEHYTRLTPKGNLSLTTLPNYGRTLSAIKLNDSLVEGLTSATAPTIEYDFVTFTPTTASKGLNVTFILSPSLNIDPKKPLAYIAQIDNKPEQRRQYVIDQPQPNFPVGWGTAVAQNAWYNTTNFGETSPGKHTLKVWLVEANVILQKVVLNLGGVAYSHNGPPESYRIDGVITPSYLLYVTFKDVIEQMVRVLAKDLGTKGICVNGVAPGPTATELFFQGRSEELANRIASGNHFDRVGTWIQSIPSRVGSNTMLDLAVEFLIDSHAVYWNDGYSKRQIASATKSKALKKLQLAVSQCQTYSTYEMVLATKLHYAAETLLGVDTMYHAIHAFGLAELLKTGGVSNVDDEHYWNLIDNTYIDDVNEAMLAGRASVYDNDYYLSMTFPPALAPNSMRISPAQRASTSIMHVFVQCPRLNCLVRKAVMHPESSEFLAAAVTLTEYMWQIDLFAQVSELIQTSVTSIDQPPSLDMADLLSESLHFDCIQNMILCTRYWMLQNVLCGLTDTLHRHFPNEVGVSLLPGLARVQEVDIEAGVCLAESLAWAESVSEKLPLVPLRLHTPLQISIGPWHPLDSMAGEEIPEWLPTRVRFEAEDGDMVIKLDYEKVGGKHQDRFALCDDRLHGIGSEDISIPDTYMHEPEGNTSRATLSSRFSSTEENWTLEDSACQSPGPADFLFKSGRNLCSTSGWWPASNVPAASTDAASEKAFGPCTASSWWPQMPKTSVVLLDSTHKTSAFQPKIKRKTARTGVTFDNTHDCDYLVKGYDAVKPNNGSLRSLFPPSESFVLKMRSALIATLASLAAIKGVHAHPHVHSSDSLARRAIDLDKFRMIVKTEYKNATEVDADPTIPTLRARATAEETATDLVAAQAPDAEFRLSTDHYTGKNGVSHFYFKQTANGLDIDNADFNVNIGRDGKVFSFGNSFFKGKVPALPTTKLGKRDTTAPADSLKTAVSVLGLPVDASSATAEPKAEKETFAIKNTSGSLNEPEAKLVYLIDSAGELKLTWRVETDIASNWLLTYVDATTGKDIHAVVDYSADDSYQVYPWGINDPTEGQRQYVEDPFDSYASEFGWHSDGTDWFKTTRGNNGIAQTNWENDLTYSALLNNSRPVARDLKFHYPYSLNETDYKRYANASVTQLFYTSNVYHDLLYQLGFDERAGNFEINNNGDGGVGNDFVYLNAQDGSGTNNANFATPPDGQPGRMRMYIWTNTQPVRDCSFEAGVVIHEYTHGLSNRLTGGPKNSGCLNLLEAGGMGEGWSDFYATAIRLKPGDTRKTDYSMGAWVNGNTAGIRNYLYSTSMVTNPQTYKSVELYQRVHPIGNIWASMLYEVLWNLIDKHGKNDNGTPDFDNDGVPTDGKYLAMKLVLDGLALQPCNPNFVQARDAIIDADWALTGGANACELWTAFAKRGLGEGARYQATGRLDSFKIPNDAC</sequence>
<feature type="domain" description="Gylcosyl hydrolase 115 C-terminal" evidence="11">
    <location>
        <begin position="834"/>
        <end position="1009"/>
    </location>
</feature>
<gene>
    <name evidence="12" type="ORF">ST47_g3049</name>
</gene>
<evidence type="ECO:0000256" key="1">
    <source>
        <dbReference type="ARBA" id="ARBA00022670"/>
    </source>
</evidence>
<dbReference type="SUPFAM" id="SSF51735">
    <property type="entry name" value="NAD(P)-binding Rossmann-fold domains"/>
    <property type="match status" value="1"/>
</dbReference>
<dbReference type="Gene3D" id="3.10.170.10">
    <property type="match status" value="1"/>
</dbReference>
<feature type="binding site" evidence="8">
    <location>
        <position position="2068"/>
    </location>
    <ligand>
        <name>Zn(2+)</name>
        <dbReference type="ChEBI" id="CHEBI:29105"/>
        <note>catalytic</note>
    </ligand>
</feature>
<dbReference type="InterPro" id="IPR031924">
    <property type="entry name" value="GH115"/>
</dbReference>
<dbReference type="Pfam" id="PF02128">
    <property type="entry name" value="Peptidase_M36"/>
    <property type="match status" value="1"/>
</dbReference>
<keyword evidence="3 9" id="KW-0732">Signal</keyword>
<dbReference type="Gene3D" id="3.40.50.720">
    <property type="entry name" value="NAD(P)-binding Rossmann-like Domain"/>
    <property type="match status" value="1"/>
</dbReference>
<dbReference type="GO" id="GO:0008270">
    <property type="term" value="F:zinc ion binding"/>
    <property type="evidence" value="ECO:0007669"/>
    <property type="project" value="InterPro"/>
</dbReference>
<dbReference type="STRING" id="5454.A0A163IMB5"/>
<evidence type="ECO:0000256" key="3">
    <source>
        <dbReference type="ARBA" id="ARBA00022729"/>
    </source>
</evidence>
<name>A0A163IMB5_DIDRA</name>
<evidence type="ECO:0000313" key="13">
    <source>
        <dbReference type="Proteomes" id="UP000076837"/>
    </source>
</evidence>
<dbReference type="Gene3D" id="2.60.120.1620">
    <property type="match status" value="1"/>
</dbReference>
<dbReference type="InterPro" id="IPR001842">
    <property type="entry name" value="Peptidase_M36"/>
</dbReference>
<dbReference type="InterPro" id="IPR011096">
    <property type="entry name" value="FTP_domain"/>
</dbReference>
<feature type="binding site" evidence="8">
    <location>
        <position position="1881"/>
    </location>
    <ligand>
        <name>Zn(2+)</name>
        <dbReference type="ChEBI" id="CHEBI:29105"/>
        <note>catalytic</note>
    </ligand>
</feature>
<evidence type="ECO:0000259" key="10">
    <source>
        <dbReference type="Pfam" id="PF07504"/>
    </source>
</evidence>
<accession>A0A163IMB5</accession>
<evidence type="ECO:0000256" key="5">
    <source>
        <dbReference type="ARBA" id="ARBA00022833"/>
    </source>
</evidence>
<dbReference type="SUPFAM" id="SSF55486">
    <property type="entry name" value="Metalloproteases ('zincins'), catalytic domain"/>
    <property type="match status" value="1"/>
</dbReference>
<dbReference type="CDD" id="cd09596">
    <property type="entry name" value="M36"/>
    <property type="match status" value="1"/>
</dbReference>
<dbReference type="Gene3D" id="3.30.379.10">
    <property type="entry name" value="Chitobiase/beta-hexosaminidase domain 2-like"/>
    <property type="match status" value="1"/>
</dbReference>
<dbReference type="EMBL" id="JYNV01000120">
    <property type="protein sequence ID" value="KZM25813.1"/>
    <property type="molecule type" value="Genomic_DNA"/>
</dbReference>
<evidence type="ECO:0000256" key="7">
    <source>
        <dbReference type="PIRSR" id="PIRSR601842-1"/>
    </source>
</evidence>
<feature type="binding site" evidence="8">
    <location>
        <position position="2072"/>
    </location>
    <ligand>
        <name>Zn(2+)</name>
        <dbReference type="ChEBI" id="CHEBI:29105"/>
        <note>catalytic</note>
    </ligand>
</feature>
<evidence type="ECO:0000259" key="11">
    <source>
        <dbReference type="Pfam" id="PF17829"/>
    </source>
</evidence>
<dbReference type="InterPro" id="IPR002347">
    <property type="entry name" value="SDR_fam"/>
</dbReference>
<keyword evidence="2 8" id="KW-0479">Metal-binding</keyword>
<evidence type="ECO:0000256" key="8">
    <source>
        <dbReference type="PIRSR" id="PIRSR601842-2"/>
    </source>
</evidence>
<keyword evidence="5 8" id="KW-0862">Zinc</keyword>
<evidence type="ECO:0000256" key="9">
    <source>
        <dbReference type="SAM" id="SignalP"/>
    </source>
</evidence>
<reference evidence="12 13" key="1">
    <citation type="journal article" date="2016" name="Sci. Rep.">
        <title>Draft genome sequencing and secretome analysis of fungal phytopathogen Ascochyta rabiei provides insight into the necrotrophic effector repertoire.</title>
        <authorList>
            <person name="Verma S."/>
            <person name="Gazara R.K."/>
            <person name="Nizam S."/>
            <person name="Parween S."/>
            <person name="Chattopadhyay D."/>
            <person name="Verma P.K."/>
        </authorList>
    </citation>
    <scope>NUCLEOTIDE SEQUENCE [LARGE SCALE GENOMIC DNA]</scope>
    <source>
        <strain evidence="12 13">ArDII</strain>
    </source>
</reference>
<evidence type="ECO:0008006" key="14">
    <source>
        <dbReference type="Google" id="ProtNLM"/>
    </source>
</evidence>
<dbReference type="Pfam" id="PF17829">
    <property type="entry name" value="GH115_C"/>
    <property type="match status" value="1"/>
</dbReference>
<evidence type="ECO:0000256" key="4">
    <source>
        <dbReference type="ARBA" id="ARBA00022801"/>
    </source>
</evidence>
<keyword evidence="13" id="KW-1185">Reference proteome</keyword>